<organism evidence="9 10">
    <name type="scientific">Aquimarina algiphila</name>
    <dbReference type="NCBI Taxonomy" id="2047982"/>
    <lineage>
        <taxon>Bacteria</taxon>
        <taxon>Pseudomonadati</taxon>
        <taxon>Bacteroidota</taxon>
        <taxon>Flavobacteriia</taxon>
        <taxon>Flavobacteriales</taxon>
        <taxon>Flavobacteriaceae</taxon>
        <taxon>Aquimarina</taxon>
    </lineage>
</organism>
<evidence type="ECO:0000256" key="8">
    <source>
        <dbReference type="RuleBase" id="RU364100"/>
    </source>
</evidence>
<dbReference type="InterPro" id="IPR036590">
    <property type="entry name" value="SRAP-like"/>
</dbReference>
<evidence type="ECO:0000256" key="3">
    <source>
        <dbReference type="ARBA" id="ARBA00022763"/>
    </source>
</evidence>
<evidence type="ECO:0000313" key="10">
    <source>
        <dbReference type="Proteomes" id="UP000318833"/>
    </source>
</evidence>
<dbReference type="Proteomes" id="UP000318833">
    <property type="component" value="Unassembled WGS sequence"/>
</dbReference>
<dbReference type="Pfam" id="PF02586">
    <property type="entry name" value="SRAP"/>
    <property type="match status" value="1"/>
</dbReference>
<dbReference type="EMBL" id="VLNR01000016">
    <property type="protein sequence ID" value="TSE09153.1"/>
    <property type="molecule type" value="Genomic_DNA"/>
</dbReference>
<gene>
    <name evidence="9" type="ORF">FOF46_09790</name>
</gene>
<evidence type="ECO:0000256" key="6">
    <source>
        <dbReference type="ARBA" id="ARBA00023125"/>
    </source>
</evidence>
<dbReference type="GO" id="GO:0006508">
    <property type="term" value="P:proteolysis"/>
    <property type="evidence" value="ECO:0007669"/>
    <property type="project" value="UniProtKB-KW"/>
</dbReference>
<dbReference type="PANTHER" id="PTHR13604:SF0">
    <property type="entry name" value="ABASIC SITE PROCESSING PROTEIN HMCES"/>
    <property type="match status" value="1"/>
</dbReference>
<dbReference type="AlphaFoldDB" id="A0A554VLW6"/>
<evidence type="ECO:0000256" key="1">
    <source>
        <dbReference type="ARBA" id="ARBA00008136"/>
    </source>
</evidence>
<dbReference type="EC" id="3.4.-.-" evidence="8"/>
<dbReference type="InterPro" id="IPR003738">
    <property type="entry name" value="SRAP"/>
</dbReference>
<dbReference type="OrthoDB" id="9782620at2"/>
<evidence type="ECO:0000256" key="4">
    <source>
        <dbReference type="ARBA" id="ARBA00022801"/>
    </source>
</evidence>
<keyword evidence="6" id="KW-0238">DNA-binding</keyword>
<dbReference type="Gene3D" id="3.90.1680.10">
    <property type="entry name" value="SOS response associated peptidase-like"/>
    <property type="match status" value="1"/>
</dbReference>
<keyword evidence="2 8" id="KW-0645">Protease</keyword>
<keyword evidence="7" id="KW-0456">Lyase</keyword>
<dbReference type="GO" id="GO:0003697">
    <property type="term" value="F:single-stranded DNA binding"/>
    <property type="evidence" value="ECO:0007669"/>
    <property type="project" value="InterPro"/>
</dbReference>
<dbReference type="SUPFAM" id="SSF143081">
    <property type="entry name" value="BB1717-like"/>
    <property type="match status" value="1"/>
</dbReference>
<proteinExistence type="inferred from homology"/>
<reference evidence="9 10" key="1">
    <citation type="submission" date="2019-07" db="EMBL/GenBank/DDBJ databases">
        <title>The draft genome sequence of Aquimarina algiphila M91.</title>
        <authorList>
            <person name="Meng X."/>
        </authorList>
    </citation>
    <scope>NUCLEOTIDE SEQUENCE [LARGE SCALE GENOMIC DNA]</scope>
    <source>
        <strain evidence="9 10">M91</strain>
    </source>
</reference>
<dbReference type="RefSeq" id="WP_143916328.1">
    <property type="nucleotide sequence ID" value="NZ_CANMIK010000016.1"/>
</dbReference>
<comment type="caution">
    <text evidence="9">The sequence shown here is derived from an EMBL/GenBank/DDBJ whole genome shotgun (WGS) entry which is preliminary data.</text>
</comment>
<accession>A0A554VLW6</accession>
<evidence type="ECO:0000256" key="2">
    <source>
        <dbReference type="ARBA" id="ARBA00022670"/>
    </source>
</evidence>
<evidence type="ECO:0000313" key="9">
    <source>
        <dbReference type="EMBL" id="TSE09153.1"/>
    </source>
</evidence>
<name>A0A554VLW6_9FLAO</name>
<keyword evidence="5" id="KW-0190">Covalent protein-DNA linkage</keyword>
<keyword evidence="3" id="KW-0227">DNA damage</keyword>
<comment type="similarity">
    <text evidence="1 8">Belongs to the SOS response-associated peptidase family.</text>
</comment>
<protein>
    <recommendedName>
        <fullName evidence="8">Abasic site processing protein</fullName>
        <ecNumber evidence="8">3.4.-.-</ecNumber>
    </recommendedName>
</protein>
<keyword evidence="10" id="KW-1185">Reference proteome</keyword>
<keyword evidence="4 8" id="KW-0378">Hydrolase</keyword>
<dbReference type="GO" id="GO:0106300">
    <property type="term" value="P:protein-DNA covalent cross-linking repair"/>
    <property type="evidence" value="ECO:0007669"/>
    <property type="project" value="InterPro"/>
</dbReference>
<evidence type="ECO:0000256" key="5">
    <source>
        <dbReference type="ARBA" id="ARBA00023124"/>
    </source>
</evidence>
<dbReference type="GO" id="GO:0016829">
    <property type="term" value="F:lyase activity"/>
    <property type="evidence" value="ECO:0007669"/>
    <property type="project" value="UniProtKB-KW"/>
</dbReference>
<dbReference type="GO" id="GO:0008233">
    <property type="term" value="F:peptidase activity"/>
    <property type="evidence" value="ECO:0007669"/>
    <property type="project" value="UniProtKB-KW"/>
</dbReference>
<evidence type="ECO:0000256" key="7">
    <source>
        <dbReference type="ARBA" id="ARBA00023239"/>
    </source>
</evidence>
<dbReference type="PANTHER" id="PTHR13604">
    <property type="entry name" value="DC12-RELATED"/>
    <property type="match status" value="1"/>
</dbReference>
<sequence length="233" mass="26975">MYKKISNIAERELIEKELGIKYKFPKLYTPNPIIDGTEEATLSVITIDDPNNISYAIWGLLPNNYEDDWSDFQKVLNTLSVSKENLNSNGIFQEPYHNRRCVIIVTGFFIYHLSHGSLYPYYVYLASKKPFYLAGIYNILEDGFITCSMLMTKATGIVNKIQNLNTNMPVIISENLYDTWLDSHANMDEISHILNHQNTLELKAHPIAKEFFKNDILYDSMLDPIYYKDIPLP</sequence>